<dbReference type="GO" id="GO:0000506">
    <property type="term" value="C:glycosylphosphatidylinositol-N-acetylglucosaminyltransferase (GPI-GnT) complex"/>
    <property type="evidence" value="ECO:0007669"/>
    <property type="project" value="TreeGrafter"/>
</dbReference>
<organism evidence="3">
    <name type="scientific">Anisakis simplex</name>
    <name type="common">Herring worm</name>
    <dbReference type="NCBI Taxonomy" id="6269"/>
    <lineage>
        <taxon>Eukaryota</taxon>
        <taxon>Metazoa</taxon>
        <taxon>Ecdysozoa</taxon>
        <taxon>Nematoda</taxon>
        <taxon>Chromadorea</taxon>
        <taxon>Rhabditida</taxon>
        <taxon>Spirurina</taxon>
        <taxon>Ascaridomorpha</taxon>
        <taxon>Ascaridoidea</taxon>
        <taxon>Anisakidae</taxon>
        <taxon>Anisakis</taxon>
        <taxon>Anisakis simplex complex</taxon>
    </lineage>
</organism>
<dbReference type="WBParaSite" id="ASIM_0002148601-mRNA-1">
    <property type="protein sequence ID" value="ASIM_0002148601-mRNA-1"/>
    <property type="gene ID" value="ASIM_0002148601"/>
</dbReference>
<dbReference type="EMBL" id="UYRR01040986">
    <property type="protein sequence ID" value="VDK80303.1"/>
    <property type="molecule type" value="Genomic_DNA"/>
</dbReference>
<evidence type="ECO:0000313" key="1">
    <source>
        <dbReference type="EMBL" id="VDK80303.1"/>
    </source>
</evidence>
<dbReference type="Proteomes" id="UP000267096">
    <property type="component" value="Unassembled WGS sequence"/>
</dbReference>
<evidence type="ECO:0000313" key="2">
    <source>
        <dbReference type="Proteomes" id="UP000267096"/>
    </source>
</evidence>
<gene>
    <name evidence="1" type="ORF">ASIM_LOCUS20854</name>
</gene>
<dbReference type="PANTHER" id="PTHR45871">
    <property type="entry name" value="N-ACETYLGLUCOSAMINYL-PHOSPHATIDYLINOSITOL BIOSYNTHETIC PROTEIN"/>
    <property type="match status" value="1"/>
</dbReference>
<evidence type="ECO:0000313" key="3">
    <source>
        <dbReference type="WBParaSite" id="ASIM_0002148601-mRNA-1"/>
    </source>
</evidence>
<accession>A0A0M3KKF6</accession>
<reference evidence="3" key="1">
    <citation type="submission" date="2017-02" db="UniProtKB">
        <authorList>
            <consortium name="WormBaseParasite"/>
        </authorList>
    </citation>
    <scope>IDENTIFICATION</scope>
</reference>
<name>A0A0M3KKF6_ANISI</name>
<sequence length="97" mass="11006">MGADLLTKIIPEVCARHRRVRFIVGGEGPKRVDVEEMRERYCLQDRVVMLGTLPHNQVRDVLVQGQIFLNTSLTEAFCMSIVEAASCGLLHYYLSLQ</sequence>
<dbReference type="Pfam" id="PF13692">
    <property type="entry name" value="Glyco_trans_1_4"/>
    <property type="match status" value="1"/>
</dbReference>
<dbReference type="OrthoDB" id="734129at2759"/>
<proteinExistence type="predicted"/>
<dbReference type="GO" id="GO:0006506">
    <property type="term" value="P:GPI anchor biosynthetic process"/>
    <property type="evidence" value="ECO:0007669"/>
    <property type="project" value="TreeGrafter"/>
</dbReference>
<dbReference type="Gene3D" id="3.40.50.2000">
    <property type="entry name" value="Glycogen Phosphorylase B"/>
    <property type="match status" value="1"/>
</dbReference>
<reference evidence="1 2" key="2">
    <citation type="submission" date="2018-11" db="EMBL/GenBank/DDBJ databases">
        <authorList>
            <consortium name="Pathogen Informatics"/>
        </authorList>
    </citation>
    <scope>NUCLEOTIDE SEQUENCE [LARGE SCALE GENOMIC DNA]</scope>
</reference>
<dbReference type="GO" id="GO:0017176">
    <property type="term" value="F:phosphatidylinositol N-acetylglucosaminyltransferase activity"/>
    <property type="evidence" value="ECO:0007669"/>
    <property type="project" value="TreeGrafter"/>
</dbReference>
<dbReference type="PANTHER" id="PTHR45871:SF1">
    <property type="entry name" value="PHOSPHATIDYLINOSITOL N-ACETYLGLUCOSAMINYLTRANSFERASE SUBUNIT A"/>
    <property type="match status" value="1"/>
</dbReference>
<protein>
    <submittedName>
        <fullName evidence="3">Glycos_transf_1 domain-containing protein</fullName>
    </submittedName>
</protein>
<keyword evidence="2" id="KW-1185">Reference proteome</keyword>
<dbReference type="AlphaFoldDB" id="A0A0M3KKF6"/>
<dbReference type="SUPFAM" id="SSF53756">
    <property type="entry name" value="UDP-Glycosyltransferase/glycogen phosphorylase"/>
    <property type="match status" value="1"/>
</dbReference>